<protein>
    <submittedName>
        <fullName evidence="3">Uncharacterized protein</fullName>
    </submittedName>
</protein>
<proteinExistence type="predicted"/>
<organism evidence="3">
    <name type="scientific">Salix viminalis</name>
    <name type="common">Common osier</name>
    <name type="synonym">Basket willow</name>
    <dbReference type="NCBI Taxonomy" id="40686"/>
    <lineage>
        <taxon>Eukaryota</taxon>
        <taxon>Viridiplantae</taxon>
        <taxon>Streptophyta</taxon>
        <taxon>Embryophyta</taxon>
        <taxon>Tracheophyta</taxon>
        <taxon>Spermatophyta</taxon>
        <taxon>Magnoliopsida</taxon>
        <taxon>eudicotyledons</taxon>
        <taxon>Gunneridae</taxon>
        <taxon>Pentapetalae</taxon>
        <taxon>rosids</taxon>
        <taxon>fabids</taxon>
        <taxon>Malpighiales</taxon>
        <taxon>Salicaceae</taxon>
        <taxon>Saliceae</taxon>
        <taxon>Salix</taxon>
    </lineage>
</organism>
<feature type="compositionally biased region" description="Pro residues" evidence="1">
    <location>
        <begin position="46"/>
        <end position="64"/>
    </location>
</feature>
<evidence type="ECO:0000256" key="2">
    <source>
        <dbReference type="SAM" id="SignalP"/>
    </source>
</evidence>
<dbReference type="EMBL" id="CAADRP010001136">
    <property type="protein sequence ID" value="VFU36648.1"/>
    <property type="molecule type" value="Genomic_DNA"/>
</dbReference>
<reference evidence="3" key="1">
    <citation type="submission" date="2019-03" db="EMBL/GenBank/DDBJ databases">
        <authorList>
            <person name="Mank J."/>
            <person name="Almeida P."/>
        </authorList>
    </citation>
    <scope>NUCLEOTIDE SEQUENCE</scope>
    <source>
        <strain evidence="3">78183</strain>
    </source>
</reference>
<gene>
    <name evidence="3" type="ORF">SVIM_LOCUS186757</name>
</gene>
<evidence type="ECO:0000313" key="3">
    <source>
        <dbReference type="EMBL" id="VFU36648.1"/>
    </source>
</evidence>
<keyword evidence="2" id="KW-0732">Signal</keyword>
<dbReference type="AlphaFoldDB" id="A0A6N2L693"/>
<accession>A0A6N2L693</accession>
<sequence length="171" mass="19265">MEINSYLLACIIFHMMVLSQTSCTVNVALRQPPPPLPTNNGIVHPFPKPPITPGLPGPPPPRRPLPSKVNDGRFPSPPPPPKRAPAPHARVLLRYPPPPQTRDLLLLLRDDHYHQKSMMAIILVFLHHKKHYHHHIPMLALVTLHHHNVITNIKVASTFIAVYLALLPQKE</sequence>
<evidence type="ECO:0000256" key="1">
    <source>
        <dbReference type="SAM" id="MobiDB-lite"/>
    </source>
</evidence>
<feature type="signal peptide" evidence="2">
    <location>
        <begin position="1"/>
        <end position="23"/>
    </location>
</feature>
<name>A0A6N2L693_SALVM</name>
<feature type="chain" id="PRO_5026680724" evidence="2">
    <location>
        <begin position="24"/>
        <end position="171"/>
    </location>
</feature>
<feature type="region of interest" description="Disordered" evidence="1">
    <location>
        <begin position="36"/>
        <end position="87"/>
    </location>
</feature>
<feature type="compositionally biased region" description="Pro residues" evidence="1">
    <location>
        <begin position="75"/>
        <end position="84"/>
    </location>
</feature>